<keyword evidence="4 6" id="KW-0472">Membrane</keyword>
<evidence type="ECO:0000256" key="1">
    <source>
        <dbReference type="ARBA" id="ARBA00004141"/>
    </source>
</evidence>
<keyword evidence="2 6" id="KW-0812">Transmembrane</keyword>
<name>A0A179GMI0_PURLI</name>
<reference evidence="7 8" key="1">
    <citation type="submission" date="2016-01" db="EMBL/GenBank/DDBJ databases">
        <title>Biosynthesis of antibiotic leucinostatins and their inhibition on Phytophthora in bio-control Purpureocillium lilacinum.</title>
        <authorList>
            <person name="Wang G."/>
            <person name="Liu Z."/>
            <person name="Lin R."/>
            <person name="Li E."/>
            <person name="Mao Z."/>
            <person name="Ling J."/>
            <person name="Yin W."/>
            <person name="Xie B."/>
        </authorList>
    </citation>
    <scope>NUCLEOTIDE SEQUENCE [LARGE SCALE GENOMIC DNA]</scope>
    <source>
        <strain evidence="7">PLBJ-1</strain>
    </source>
</reference>
<dbReference type="GO" id="GO:0016020">
    <property type="term" value="C:membrane"/>
    <property type="evidence" value="ECO:0007669"/>
    <property type="project" value="UniProtKB-SubCell"/>
</dbReference>
<evidence type="ECO:0000256" key="3">
    <source>
        <dbReference type="ARBA" id="ARBA00022989"/>
    </source>
</evidence>
<feature type="region of interest" description="Disordered" evidence="5">
    <location>
        <begin position="1"/>
        <end position="116"/>
    </location>
</feature>
<evidence type="ECO:0000256" key="2">
    <source>
        <dbReference type="ARBA" id="ARBA00022692"/>
    </source>
</evidence>
<feature type="compositionally biased region" description="Basic residues" evidence="5">
    <location>
        <begin position="13"/>
        <end position="25"/>
    </location>
</feature>
<dbReference type="AlphaFoldDB" id="A0A179GMI0"/>
<organism evidence="7 8">
    <name type="scientific">Purpureocillium lilacinum</name>
    <name type="common">Paecilomyces lilacinus</name>
    <dbReference type="NCBI Taxonomy" id="33203"/>
    <lineage>
        <taxon>Eukaryota</taxon>
        <taxon>Fungi</taxon>
        <taxon>Dikarya</taxon>
        <taxon>Ascomycota</taxon>
        <taxon>Pezizomycotina</taxon>
        <taxon>Sordariomycetes</taxon>
        <taxon>Hypocreomycetidae</taxon>
        <taxon>Hypocreales</taxon>
        <taxon>Ophiocordycipitaceae</taxon>
        <taxon>Purpureocillium</taxon>
    </lineage>
</organism>
<dbReference type="Proteomes" id="UP000078240">
    <property type="component" value="Unassembled WGS sequence"/>
</dbReference>
<dbReference type="InterPro" id="IPR045863">
    <property type="entry name" value="CorA_TM1_TM2"/>
</dbReference>
<evidence type="ECO:0000313" key="8">
    <source>
        <dbReference type="Proteomes" id="UP000078240"/>
    </source>
</evidence>
<proteinExistence type="predicted"/>
<evidence type="ECO:0000313" key="7">
    <source>
        <dbReference type="EMBL" id="OAQ78349.1"/>
    </source>
</evidence>
<comment type="subcellular location">
    <subcellularLocation>
        <location evidence="1">Membrane</location>
        <topology evidence="1">Multi-pass membrane protein</topology>
    </subcellularLocation>
</comment>
<protein>
    <submittedName>
        <fullName evidence="7">Magnesium transport protein CorA, transmembrane region</fullName>
    </submittedName>
</protein>
<dbReference type="SUPFAM" id="SSF144083">
    <property type="entry name" value="Magnesium transport protein CorA, transmembrane region"/>
    <property type="match status" value="1"/>
</dbReference>
<feature type="compositionally biased region" description="Polar residues" evidence="5">
    <location>
        <begin position="71"/>
        <end position="80"/>
    </location>
</feature>
<evidence type="ECO:0000256" key="6">
    <source>
        <dbReference type="SAM" id="Phobius"/>
    </source>
</evidence>
<feature type="compositionally biased region" description="Acidic residues" evidence="5">
    <location>
        <begin position="45"/>
        <end position="54"/>
    </location>
</feature>
<feature type="transmembrane region" description="Helical" evidence="6">
    <location>
        <begin position="650"/>
        <end position="674"/>
    </location>
</feature>
<evidence type="ECO:0000256" key="5">
    <source>
        <dbReference type="SAM" id="MobiDB-lite"/>
    </source>
</evidence>
<accession>A0A179GMI0</accession>
<evidence type="ECO:0000256" key="4">
    <source>
        <dbReference type="ARBA" id="ARBA00023136"/>
    </source>
</evidence>
<dbReference type="EMBL" id="LSBH01000005">
    <property type="protein sequence ID" value="OAQ78349.1"/>
    <property type="molecule type" value="Genomic_DNA"/>
</dbReference>
<comment type="caution">
    <text evidence="7">The sequence shown here is derived from an EMBL/GenBank/DDBJ whole genome shotgun (WGS) entry which is preliminary data.</text>
</comment>
<feature type="transmembrane region" description="Helical" evidence="6">
    <location>
        <begin position="619"/>
        <end position="638"/>
    </location>
</feature>
<feature type="compositionally biased region" description="Basic and acidic residues" evidence="5">
    <location>
        <begin position="88"/>
        <end position="98"/>
    </location>
</feature>
<gene>
    <name evidence="7" type="ORF">VFPBJ_06469</name>
</gene>
<keyword evidence="3 6" id="KW-1133">Transmembrane helix</keyword>
<sequence>MAGDSQPPAPMSRRSHPGRRRRRHMQQGADPEAESLLTLSGVAADGDEAWSEDEGSYHDEPEDCSSSSSSLASTTVTPRSTFIMADSDNPRALEEGNRARRPTAATVSSSSSSFAPLPMVATTTSAASASSGSQLRSIASAVNSDKKGPALVEVTVNPHVGDPYFVGTIYKDESDNSQGVNSEKSEGVYLRHVKSLSRQWPRLRYLAEFMEAGTVPKKSAALDALEVIHRRARVKVALVDFTDPHDIKQETYNSGEALARGLKNSSAPTGTATKRNRLFVAEDLSSTTIEVLGAGLDMDPTLFRGHLEDHTWFNIKDDWVEMPELESQSQGRDFVTLTYMKPRFFEDTTVSDRARDRAGEWNVLRRIDFEGQVKSGKNAWWEESSHEVGLLRSKVSIWSRQDDNGWTGVILVDPHVGAGHPLWNGYGRLSSPPGLNDPEPDSRQLADMGLFEALTSTIAGLSPRDRDRLAADPEHVTSHVYPFIFAEVLVTLEYSFTGLFQIEWLLDSQRTRKLDDLETCIDSLHKWQRRLPFYVEYIQDSITALEGRYHQALSAERNAAGTSAAAAASCWQAGVRRDLGSLLARLQVLQLRADKIMQMAVAIISIEESKKAMLESRNMGRITYLAFVFVPMSFVTSFLSMNEDLSQRSVIVYCVFFAVAVPLSLVAVMLALYWNRIMQWWEAREETKKKQNRRKKQHHHVKKG</sequence>
<dbReference type="Gene3D" id="1.20.58.340">
    <property type="entry name" value="Magnesium transport protein CorA, transmembrane region"/>
    <property type="match status" value="1"/>
</dbReference>